<keyword evidence="2 5" id="KW-0012">Acyltransferase</keyword>
<dbReference type="SUPFAM" id="SSF69593">
    <property type="entry name" value="Glycerol-3-phosphate (1)-acyltransferase"/>
    <property type="match status" value="1"/>
</dbReference>
<evidence type="ECO:0000313" key="6">
    <source>
        <dbReference type="Proteomes" id="UP000187085"/>
    </source>
</evidence>
<dbReference type="SMART" id="SM00563">
    <property type="entry name" value="PlsC"/>
    <property type="match status" value="1"/>
</dbReference>
<evidence type="ECO:0000256" key="3">
    <source>
        <dbReference type="SAM" id="MobiDB-lite"/>
    </source>
</evidence>
<evidence type="ECO:0000313" key="5">
    <source>
        <dbReference type="EMBL" id="OMH28341.1"/>
    </source>
</evidence>
<dbReference type="GO" id="GO:0003841">
    <property type="term" value="F:1-acylglycerol-3-phosphate O-acyltransferase activity"/>
    <property type="evidence" value="ECO:0007669"/>
    <property type="project" value="TreeGrafter"/>
</dbReference>
<dbReference type="GO" id="GO:0006654">
    <property type="term" value="P:phosphatidic acid biosynthetic process"/>
    <property type="evidence" value="ECO:0007669"/>
    <property type="project" value="TreeGrafter"/>
</dbReference>
<dbReference type="InterPro" id="IPR002123">
    <property type="entry name" value="Plipid/glycerol_acylTrfase"/>
</dbReference>
<dbReference type="PANTHER" id="PTHR10434:SF55">
    <property type="entry name" value="POSSIBLE ACYLTRANSFERASE"/>
    <property type="match status" value="1"/>
</dbReference>
<keyword evidence="6" id="KW-1185">Reference proteome</keyword>
<name>A0A1R1LLB0_9MICC</name>
<evidence type="ECO:0000256" key="1">
    <source>
        <dbReference type="ARBA" id="ARBA00022679"/>
    </source>
</evidence>
<gene>
    <name evidence="5" type="ORF">BKD30_01940</name>
</gene>
<dbReference type="GO" id="GO:0005886">
    <property type="term" value="C:plasma membrane"/>
    <property type="evidence" value="ECO:0007669"/>
    <property type="project" value="TreeGrafter"/>
</dbReference>
<reference evidence="5 6" key="1">
    <citation type="submission" date="2016-12" db="EMBL/GenBank/DDBJ databases">
        <title>Draft genome of Tersicoccus phoenicis 1P05MA.</title>
        <authorList>
            <person name="Nakajima Y."/>
            <person name="Yoshizawa S."/>
            <person name="Nakamura K."/>
            <person name="Ogura Y."/>
            <person name="Hayashi T."/>
            <person name="Kogure K."/>
        </authorList>
    </citation>
    <scope>NUCLEOTIDE SEQUENCE [LARGE SCALE GENOMIC DNA]</scope>
    <source>
        <strain evidence="5 6">1p05MA</strain>
    </source>
</reference>
<feature type="region of interest" description="Disordered" evidence="3">
    <location>
        <begin position="212"/>
        <end position="257"/>
    </location>
</feature>
<dbReference type="STRING" id="554083.BKD30_01940"/>
<dbReference type="EMBL" id="MRDE01000009">
    <property type="protein sequence ID" value="OMH28341.1"/>
    <property type="molecule type" value="Genomic_DNA"/>
</dbReference>
<dbReference type="CDD" id="cd07989">
    <property type="entry name" value="LPLAT_AGPAT-like"/>
    <property type="match status" value="1"/>
</dbReference>
<evidence type="ECO:0000256" key="2">
    <source>
        <dbReference type="ARBA" id="ARBA00023315"/>
    </source>
</evidence>
<protein>
    <submittedName>
        <fullName evidence="5">1-acyl-sn-glycerol-3-phosphate acyltransferase</fullName>
    </submittedName>
</protein>
<dbReference type="AlphaFoldDB" id="A0A1R1LLB0"/>
<dbReference type="Proteomes" id="UP000187085">
    <property type="component" value="Unassembled WGS sequence"/>
</dbReference>
<organism evidence="5 6">
    <name type="scientific">Tersicoccus phoenicis</name>
    <dbReference type="NCBI Taxonomy" id="554083"/>
    <lineage>
        <taxon>Bacteria</taxon>
        <taxon>Bacillati</taxon>
        <taxon>Actinomycetota</taxon>
        <taxon>Actinomycetes</taxon>
        <taxon>Micrococcales</taxon>
        <taxon>Micrococcaceae</taxon>
        <taxon>Tersicoccus</taxon>
    </lineage>
</organism>
<keyword evidence="1 5" id="KW-0808">Transferase</keyword>
<comment type="caution">
    <text evidence="5">The sequence shown here is derived from an EMBL/GenBank/DDBJ whole genome shotgun (WGS) entry which is preliminary data.</text>
</comment>
<accession>A0A1R1LLB0</accession>
<dbReference type="PANTHER" id="PTHR10434">
    <property type="entry name" value="1-ACYL-SN-GLYCEROL-3-PHOSPHATE ACYLTRANSFERASE"/>
    <property type="match status" value="1"/>
</dbReference>
<proteinExistence type="predicted"/>
<feature type="domain" description="Phospholipid/glycerol acyltransferase" evidence="4">
    <location>
        <begin position="29"/>
        <end position="147"/>
    </location>
</feature>
<sequence length="257" mass="27788">MAAVAIPALNALITHRWRGAERLPRDTGFIVVPNHVTEIDPLIVGHFLYSNRVLPHFLAKESLFRVPVLAPILRWVKQVPVSRGATTAGGSLAVSRQVIDEGGAIIVYPEGTLTRDPDLWPMRGRTGAARLALQTGAPVVPIVHWGAQELFPRYAKRLYPFPRKRVTVVVGAPVDLAEFDGRPLDRTVLAAATEKIMAAITAELTTLRGEQPPAVRWNPDQHGQSATGRHFDGATGTAPHPGTAPDGDVAGGREDDR</sequence>
<evidence type="ECO:0000259" key="4">
    <source>
        <dbReference type="SMART" id="SM00563"/>
    </source>
</evidence>
<dbReference type="Pfam" id="PF01553">
    <property type="entry name" value="Acyltransferase"/>
    <property type="match status" value="1"/>
</dbReference>